<proteinExistence type="predicted"/>
<feature type="compositionally biased region" description="Basic and acidic residues" evidence="1">
    <location>
        <begin position="27"/>
        <end position="36"/>
    </location>
</feature>
<comment type="caution">
    <text evidence="2">The sequence shown here is derived from an EMBL/GenBank/DDBJ whole genome shotgun (WGS) entry which is preliminary data.</text>
</comment>
<organism evidence="2 3">
    <name type="scientific">Symbiodinium microadriaticum</name>
    <name type="common">Dinoflagellate</name>
    <name type="synonym">Zooxanthella microadriatica</name>
    <dbReference type="NCBI Taxonomy" id="2951"/>
    <lineage>
        <taxon>Eukaryota</taxon>
        <taxon>Sar</taxon>
        <taxon>Alveolata</taxon>
        <taxon>Dinophyceae</taxon>
        <taxon>Suessiales</taxon>
        <taxon>Symbiodiniaceae</taxon>
        <taxon>Symbiodinium</taxon>
    </lineage>
</organism>
<accession>A0A1Q9CF19</accession>
<sequence length="276" mass="30348">MGNMLMRLEDEDAESNDTTASEDEDAEANRTRNEADVKDGRLRCSLTVQASQPPRLKVLERGYTVLVLEASSLPVGCIAQVLKAGDDDIWTEASEKKLAKAETVKFTLSGLEENTSYRLRLRTSISVEPLRFMFSELAEPEHDPDGTNEDAAEWLGISLHCTASGTTRTHTASYIMASLLRLALRLSLRSAECHAFRPPPSLAERASNKVRKEAKTTKSRKVDMVELEPRKLGTGDPKEKIGCLGVPPRPLYGPVFIIKESLLQTPVPLCSGGLKP</sequence>
<gene>
    <name evidence="2" type="ORF">AK812_SmicGene37932</name>
</gene>
<reference evidence="2 3" key="1">
    <citation type="submission" date="2016-02" db="EMBL/GenBank/DDBJ databases">
        <title>Genome analysis of coral dinoflagellate symbionts highlights evolutionary adaptations to a symbiotic lifestyle.</title>
        <authorList>
            <person name="Aranda M."/>
            <person name="Li Y."/>
            <person name="Liew Y.J."/>
            <person name="Baumgarten S."/>
            <person name="Simakov O."/>
            <person name="Wilson M."/>
            <person name="Piel J."/>
            <person name="Ashoor H."/>
            <person name="Bougouffa S."/>
            <person name="Bajic V.B."/>
            <person name="Ryu T."/>
            <person name="Ravasi T."/>
            <person name="Bayer T."/>
            <person name="Micklem G."/>
            <person name="Kim H."/>
            <person name="Bhak J."/>
            <person name="Lajeunesse T.C."/>
            <person name="Voolstra C.R."/>
        </authorList>
    </citation>
    <scope>NUCLEOTIDE SEQUENCE [LARGE SCALE GENOMIC DNA]</scope>
    <source>
        <strain evidence="2 3">CCMP2467</strain>
    </source>
</reference>
<evidence type="ECO:0000256" key="1">
    <source>
        <dbReference type="SAM" id="MobiDB-lite"/>
    </source>
</evidence>
<dbReference type="OrthoDB" id="10644452at2759"/>
<evidence type="ECO:0000313" key="2">
    <source>
        <dbReference type="EMBL" id="OLP81515.1"/>
    </source>
</evidence>
<feature type="compositionally biased region" description="Acidic residues" evidence="1">
    <location>
        <begin position="9"/>
        <end position="26"/>
    </location>
</feature>
<name>A0A1Q9CF19_SYMMI</name>
<protein>
    <submittedName>
        <fullName evidence="2">Uncharacterized protein</fullName>
    </submittedName>
</protein>
<feature type="region of interest" description="Disordered" evidence="1">
    <location>
        <begin position="1"/>
        <end position="36"/>
    </location>
</feature>
<keyword evidence="3" id="KW-1185">Reference proteome</keyword>
<evidence type="ECO:0000313" key="3">
    <source>
        <dbReference type="Proteomes" id="UP000186817"/>
    </source>
</evidence>
<dbReference type="Proteomes" id="UP000186817">
    <property type="component" value="Unassembled WGS sequence"/>
</dbReference>
<dbReference type="AlphaFoldDB" id="A0A1Q9CF19"/>
<dbReference type="EMBL" id="LSRX01001273">
    <property type="protein sequence ID" value="OLP81515.1"/>
    <property type="molecule type" value="Genomic_DNA"/>
</dbReference>